<comment type="caution">
    <text evidence="1">The sequence shown here is derived from an EMBL/GenBank/DDBJ whole genome shotgun (WGS) entry which is preliminary data.</text>
</comment>
<organism evidence="1 2">
    <name type="scientific">Aspergillus steynii IBT 23096</name>
    <dbReference type="NCBI Taxonomy" id="1392250"/>
    <lineage>
        <taxon>Eukaryota</taxon>
        <taxon>Fungi</taxon>
        <taxon>Dikarya</taxon>
        <taxon>Ascomycota</taxon>
        <taxon>Pezizomycotina</taxon>
        <taxon>Eurotiomycetes</taxon>
        <taxon>Eurotiomycetidae</taxon>
        <taxon>Eurotiales</taxon>
        <taxon>Aspergillaceae</taxon>
        <taxon>Aspergillus</taxon>
        <taxon>Aspergillus subgen. Circumdati</taxon>
    </lineage>
</organism>
<protein>
    <submittedName>
        <fullName evidence="1">Uncharacterized protein</fullName>
    </submittedName>
</protein>
<dbReference type="Proteomes" id="UP000234275">
    <property type="component" value="Unassembled WGS sequence"/>
</dbReference>
<dbReference type="GeneID" id="36550347"/>
<evidence type="ECO:0000313" key="2">
    <source>
        <dbReference type="Proteomes" id="UP000234275"/>
    </source>
</evidence>
<dbReference type="VEuPathDB" id="FungiDB:P170DRAFT_178142"/>
<dbReference type="RefSeq" id="XP_024704538.1">
    <property type="nucleotide sequence ID" value="XM_024842649.1"/>
</dbReference>
<dbReference type="EMBL" id="MSFO01000004">
    <property type="protein sequence ID" value="PLB49236.1"/>
    <property type="molecule type" value="Genomic_DNA"/>
</dbReference>
<proteinExistence type="predicted"/>
<name>A0A2I2G8M9_9EURO</name>
<dbReference type="AlphaFoldDB" id="A0A2I2G8M9"/>
<evidence type="ECO:0000313" key="1">
    <source>
        <dbReference type="EMBL" id="PLB49236.1"/>
    </source>
</evidence>
<accession>A0A2I2G8M9</accession>
<sequence>MRAIGSIRSAILAEPHSLGSCPCHFPSTFIPSLLFSSHLDPMSLPWRHLLNSLTLSISDYPHNPLTPTDSLTFLDDYDHDFTTRYYQHDQVHPLSTPENREETCMKTNCPERAKRRPTCLYTALVLTDPVLLRLMPPLQAFDDCFNARMQYVCCAEGDFSFFFFSLSV</sequence>
<keyword evidence="2" id="KW-1185">Reference proteome</keyword>
<reference evidence="1 2" key="1">
    <citation type="submission" date="2016-12" db="EMBL/GenBank/DDBJ databases">
        <title>The genomes of Aspergillus section Nigri reveals drivers in fungal speciation.</title>
        <authorList>
            <consortium name="DOE Joint Genome Institute"/>
            <person name="Vesth T.C."/>
            <person name="Nybo J."/>
            <person name="Theobald S."/>
            <person name="Brandl J."/>
            <person name="Frisvad J.C."/>
            <person name="Nielsen K.F."/>
            <person name="Lyhne E.K."/>
            <person name="Kogle M.E."/>
            <person name="Kuo A."/>
            <person name="Riley R."/>
            <person name="Clum A."/>
            <person name="Nolan M."/>
            <person name="Lipzen A."/>
            <person name="Salamov A."/>
            <person name="Henrissat B."/>
            <person name="Wiebenga A."/>
            <person name="De Vries R.P."/>
            <person name="Grigoriev I.V."/>
            <person name="Mortensen U.H."/>
            <person name="Andersen M.R."/>
            <person name="Baker S.E."/>
        </authorList>
    </citation>
    <scope>NUCLEOTIDE SEQUENCE [LARGE SCALE GENOMIC DNA]</scope>
    <source>
        <strain evidence="1 2">IBT 23096</strain>
    </source>
</reference>
<gene>
    <name evidence="1" type="ORF">P170DRAFT_178142</name>
</gene>